<dbReference type="EMBL" id="JAESDN010000005">
    <property type="protein sequence ID" value="KAG7050312.1"/>
    <property type="molecule type" value="Genomic_DNA"/>
</dbReference>
<organism evidence="1 2">
    <name type="scientific">Colletotrichum scovillei</name>
    <dbReference type="NCBI Taxonomy" id="1209932"/>
    <lineage>
        <taxon>Eukaryota</taxon>
        <taxon>Fungi</taxon>
        <taxon>Dikarya</taxon>
        <taxon>Ascomycota</taxon>
        <taxon>Pezizomycotina</taxon>
        <taxon>Sordariomycetes</taxon>
        <taxon>Hypocreomycetidae</taxon>
        <taxon>Glomerellales</taxon>
        <taxon>Glomerellaceae</taxon>
        <taxon>Colletotrichum</taxon>
        <taxon>Colletotrichum acutatum species complex</taxon>
    </lineage>
</organism>
<sequence>MHAALPSDMALRRVAPSAHPPPPLSTVVLRLSYSAILGSPSP</sequence>
<comment type="caution">
    <text evidence="1">The sequence shown here is derived from an EMBL/GenBank/DDBJ whole genome shotgun (WGS) entry which is preliminary data.</text>
</comment>
<name>A0A9P7UF49_9PEZI</name>
<accession>A0A9P7UF49</accession>
<reference evidence="1" key="1">
    <citation type="submission" date="2021-05" db="EMBL/GenBank/DDBJ databases">
        <title>Comparative genomics of three Colletotrichum scovillei strains and genetic complementation revealed genes involved fungal growth and virulence on chili pepper.</title>
        <authorList>
            <person name="Hsieh D.-K."/>
            <person name="Chuang S.-C."/>
            <person name="Chen C.-Y."/>
            <person name="Chao Y.-T."/>
            <person name="Lu M.-Y.J."/>
            <person name="Lee M.-H."/>
            <person name="Shih M.-C."/>
        </authorList>
    </citation>
    <scope>NUCLEOTIDE SEQUENCE</scope>
    <source>
        <strain evidence="1">Coll-153</strain>
    </source>
</reference>
<proteinExistence type="predicted"/>
<evidence type="ECO:0000313" key="1">
    <source>
        <dbReference type="EMBL" id="KAG7050312.1"/>
    </source>
</evidence>
<feature type="non-terminal residue" evidence="1">
    <location>
        <position position="42"/>
    </location>
</feature>
<evidence type="ECO:0000313" key="2">
    <source>
        <dbReference type="Proteomes" id="UP000699042"/>
    </source>
</evidence>
<dbReference type="Proteomes" id="UP000699042">
    <property type="component" value="Unassembled WGS sequence"/>
</dbReference>
<dbReference type="AlphaFoldDB" id="A0A9P7UF49"/>
<protein>
    <submittedName>
        <fullName evidence="1">Uncharacterized protein</fullName>
    </submittedName>
</protein>
<gene>
    <name evidence="1" type="ORF">JMJ77_013064</name>
</gene>
<keyword evidence="2" id="KW-1185">Reference proteome</keyword>